<dbReference type="Proteomes" id="UP001165060">
    <property type="component" value="Unassembled WGS sequence"/>
</dbReference>
<gene>
    <name evidence="1" type="ORF">TeGR_g11462</name>
</gene>
<name>A0ABQ6M7G7_9STRA</name>
<dbReference type="EMBL" id="BRYB01005158">
    <property type="protein sequence ID" value="GMI21067.1"/>
    <property type="molecule type" value="Genomic_DNA"/>
</dbReference>
<proteinExistence type="predicted"/>
<comment type="caution">
    <text evidence="1">The sequence shown here is derived from an EMBL/GenBank/DDBJ whole genome shotgun (WGS) entry which is preliminary data.</text>
</comment>
<accession>A0ABQ6M7G7</accession>
<evidence type="ECO:0000313" key="2">
    <source>
        <dbReference type="Proteomes" id="UP001165060"/>
    </source>
</evidence>
<reference evidence="1 2" key="1">
    <citation type="journal article" date="2023" name="Commun. Biol.">
        <title>Genome analysis of Parmales, the sister group of diatoms, reveals the evolutionary specialization of diatoms from phago-mixotrophs to photoautotrophs.</title>
        <authorList>
            <person name="Ban H."/>
            <person name="Sato S."/>
            <person name="Yoshikawa S."/>
            <person name="Yamada K."/>
            <person name="Nakamura Y."/>
            <person name="Ichinomiya M."/>
            <person name="Sato N."/>
            <person name="Blanc-Mathieu R."/>
            <person name="Endo H."/>
            <person name="Kuwata A."/>
            <person name="Ogata H."/>
        </authorList>
    </citation>
    <scope>NUCLEOTIDE SEQUENCE [LARGE SCALE GENOMIC DNA]</scope>
</reference>
<organism evidence="1 2">
    <name type="scientific">Tetraparma gracilis</name>
    <dbReference type="NCBI Taxonomy" id="2962635"/>
    <lineage>
        <taxon>Eukaryota</taxon>
        <taxon>Sar</taxon>
        <taxon>Stramenopiles</taxon>
        <taxon>Ochrophyta</taxon>
        <taxon>Bolidophyceae</taxon>
        <taxon>Parmales</taxon>
        <taxon>Triparmaceae</taxon>
        <taxon>Tetraparma</taxon>
    </lineage>
</organism>
<evidence type="ECO:0000313" key="1">
    <source>
        <dbReference type="EMBL" id="GMI21067.1"/>
    </source>
</evidence>
<keyword evidence="2" id="KW-1185">Reference proteome</keyword>
<sequence length="90" mass="9720">MISAISVNSIVEGVKAREGISRYDVSEMKALELDIVLVGNLFGKDPGSVDESQLIVQSKLARSKLVFDNASKDALVVPREEMREGKSPAS</sequence>
<protein>
    <recommendedName>
        <fullName evidence="3">DUF4062 domain-containing protein</fullName>
    </recommendedName>
</protein>
<evidence type="ECO:0008006" key="3">
    <source>
        <dbReference type="Google" id="ProtNLM"/>
    </source>
</evidence>